<dbReference type="InterPro" id="IPR003439">
    <property type="entry name" value="ABC_transporter-like_ATP-bd"/>
</dbReference>
<feature type="domain" description="ABC transporter" evidence="4">
    <location>
        <begin position="6"/>
        <end position="241"/>
    </location>
</feature>
<dbReference type="SUPFAM" id="SSF50331">
    <property type="entry name" value="MOP-like"/>
    <property type="match status" value="1"/>
</dbReference>
<dbReference type="AlphaFoldDB" id="A7HNF2"/>
<evidence type="ECO:0000256" key="2">
    <source>
        <dbReference type="ARBA" id="ARBA00022741"/>
    </source>
</evidence>
<dbReference type="EMBL" id="CP000771">
    <property type="protein sequence ID" value="ABS61435.1"/>
    <property type="molecule type" value="Genomic_DNA"/>
</dbReference>
<dbReference type="GO" id="GO:0140359">
    <property type="term" value="F:ABC-type transporter activity"/>
    <property type="evidence" value="ECO:0007669"/>
    <property type="project" value="UniProtKB-ARBA"/>
</dbReference>
<evidence type="ECO:0000313" key="5">
    <source>
        <dbReference type="EMBL" id="ABS61435.1"/>
    </source>
</evidence>
<dbReference type="InterPro" id="IPR017871">
    <property type="entry name" value="ABC_transporter-like_CS"/>
</dbReference>
<dbReference type="Pfam" id="PF08402">
    <property type="entry name" value="TOBE_2"/>
    <property type="match status" value="1"/>
</dbReference>
<proteinExistence type="predicted"/>
<dbReference type="PANTHER" id="PTHR42781">
    <property type="entry name" value="SPERMIDINE/PUTRESCINE IMPORT ATP-BINDING PROTEIN POTA"/>
    <property type="match status" value="1"/>
</dbReference>
<dbReference type="GO" id="GO:0043190">
    <property type="term" value="C:ATP-binding cassette (ABC) transporter complex"/>
    <property type="evidence" value="ECO:0007669"/>
    <property type="project" value="InterPro"/>
</dbReference>
<dbReference type="eggNOG" id="COG3842">
    <property type="taxonomic scope" value="Bacteria"/>
</dbReference>
<evidence type="ECO:0000256" key="3">
    <source>
        <dbReference type="ARBA" id="ARBA00022840"/>
    </source>
</evidence>
<protein>
    <submittedName>
        <fullName evidence="5">ABC transporter related</fullName>
    </submittedName>
</protein>
<dbReference type="InterPro" id="IPR008995">
    <property type="entry name" value="Mo/tungstate-bd_C_term_dom"/>
</dbReference>
<reference evidence="5 6" key="1">
    <citation type="submission" date="2007-07" db="EMBL/GenBank/DDBJ databases">
        <title>Complete sequence of Fervidobacterium nodosum Rt17-B1.</title>
        <authorList>
            <consortium name="US DOE Joint Genome Institute"/>
            <person name="Copeland A."/>
            <person name="Lucas S."/>
            <person name="Lapidus A."/>
            <person name="Barry K."/>
            <person name="Glavina del Rio T."/>
            <person name="Dalin E."/>
            <person name="Tice H."/>
            <person name="Pitluck S."/>
            <person name="Saunders E."/>
            <person name="Brettin T."/>
            <person name="Bruce D."/>
            <person name="Detter J.C."/>
            <person name="Han C."/>
            <person name="Schmutz J."/>
            <person name="Larimer F."/>
            <person name="Land M."/>
            <person name="Hauser L."/>
            <person name="Kyrpides N."/>
            <person name="Mikhailova N."/>
            <person name="Nelson K."/>
            <person name="Gogarten J.P."/>
            <person name="Noll K."/>
            <person name="Richardson P."/>
        </authorList>
    </citation>
    <scope>NUCLEOTIDE SEQUENCE [LARGE SCALE GENOMIC DNA]</scope>
    <source>
        <strain evidence="6">ATCC 35602 / DSM 5306 / Rt17-B1</strain>
    </source>
</reference>
<dbReference type="Gene3D" id="2.40.50.140">
    <property type="entry name" value="Nucleic acid-binding proteins"/>
    <property type="match status" value="1"/>
</dbReference>
<dbReference type="HOGENOM" id="CLU_000604_1_1_0"/>
<accession>A7HNF2</accession>
<keyword evidence="3" id="KW-0067">ATP-binding</keyword>
<dbReference type="Gene3D" id="3.40.50.300">
    <property type="entry name" value="P-loop containing nucleotide triphosphate hydrolases"/>
    <property type="match status" value="1"/>
</dbReference>
<dbReference type="SMART" id="SM00382">
    <property type="entry name" value="AAA"/>
    <property type="match status" value="1"/>
</dbReference>
<dbReference type="InterPro" id="IPR003593">
    <property type="entry name" value="AAA+_ATPase"/>
</dbReference>
<dbReference type="OrthoDB" id="9802264at2"/>
<dbReference type="Pfam" id="PF00005">
    <property type="entry name" value="ABC_tran"/>
    <property type="match status" value="1"/>
</dbReference>
<keyword evidence="1" id="KW-0813">Transport</keyword>
<keyword evidence="2" id="KW-0547">Nucleotide-binding</keyword>
<dbReference type="GO" id="GO:0005524">
    <property type="term" value="F:ATP binding"/>
    <property type="evidence" value="ECO:0007669"/>
    <property type="project" value="UniProtKB-KW"/>
</dbReference>
<evidence type="ECO:0000256" key="1">
    <source>
        <dbReference type="ARBA" id="ARBA00022448"/>
    </source>
</evidence>
<dbReference type="InterPro" id="IPR027417">
    <property type="entry name" value="P-loop_NTPase"/>
</dbReference>
<evidence type="ECO:0000313" key="6">
    <source>
        <dbReference type="Proteomes" id="UP000002415"/>
    </source>
</evidence>
<dbReference type="PROSITE" id="PS00211">
    <property type="entry name" value="ABC_TRANSPORTER_1"/>
    <property type="match status" value="1"/>
</dbReference>
<dbReference type="Gene3D" id="2.40.50.100">
    <property type="match status" value="1"/>
</dbReference>
<dbReference type="InterPro" id="IPR012340">
    <property type="entry name" value="NA-bd_OB-fold"/>
</dbReference>
<dbReference type="RefSeq" id="WP_011994737.1">
    <property type="nucleotide sequence ID" value="NC_009718.1"/>
</dbReference>
<gene>
    <name evidence="5" type="ordered locus">Fnod_1592</name>
</gene>
<keyword evidence="6" id="KW-1185">Reference proteome</keyword>
<dbReference type="InterPro" id="IPR050093">
    <property type="entry name" value="ABC_SmlMolc_Importer"/>
</dbReference>
<dbReference type="FunFam" id="3.40.50.300:FF:000042">
    <property type="entry name" value="Maltose/maltodextrin ABC transporter, ATP-binding protein"/>
    <property type="match status" value="1"/>
</dbReference>
<dbReference type="PANTHER" id="PTHR42781:SF4">
    <property type="entry name" value="SPERMIDINE_PUTRESCINE IMPORT ATP-BINDING PROTEIN POTA"/>
    <property type="match status" value="1"/>
</dbReference>
<reference evidence="5 6" key="2">
    <citation type="journal article" date="2009" name="Proc. Natl. Acad. Sci. U.S.A.">
        <title>On the chimeric nature, thermophilic origin, and phylogenetic placement of the Thermotogales.</title>
        <authorList>
            <person name="Zhaxybayeva O."/>
            <person name="Swithers K.S."/>
            <person name="Lapierre P."/>
            <person name="Fournier G.P."/>
            <person name="Bickhart D.M."/>
            <person name="DeBoy R.T."/>
            <person name="Nelson K.E."/>
            <person name="Nesbo C.L."/>
            <person name="Doolittle W.F."/>
            <person name="Gogarten J.P."/>
            <person name="Noll K.M."/>
        </authorList>
    </citation>
    <scope>NUCLEOTIDE SEQUENCE [LARGE SCALE GENOMIC DNA]</scope>
    <source>
        <strain evidence="6">ATCC 35602 / DSM 5306 / Rt17-B1</strain>
    </source>
</reference>
<dbReference type="Proteomes" id="UP000002415">
    <property type="component" value="Chromosome"/>
</dbReference>
<name>A7HNF2_FERNB</name>
<organism evidence="5 6">
    <name type="scientific">Fervidobacterium nodosum (strain ATCC 35602 / DSM 5306 / Rt17-B1)</name>
    <dbReference type="NCBI Taxonomy" id="381764"/>
    <lineage>
        <taxon>Bacteria</taxon>
        <taxon>Thermotogati</taxon>
        <taxon>Thermotogota</taxon>
        <taxon>Thermotogae</taxon>
        <taxon>Thermotogales</taxon>
        <taxon>Fervidobacteriaceae</taxon>
        <taxon>Fervidobacterium</taxon>
    </lineage>
</organism>
<dbReference type="InterPro" id="IPR013611">
    <property type="entry name" value="Transp-assoc_OB_typ2"/>
</dbReference>
<dbReference type="GO" id="GO:0016887">
    <property type="term" value="F:ATP hydrolysis activity"/>
    <property type="evidence" value="ECO:0007669"/>
    <property type="project" value="InterPro"/>
</dbReference>
<dbReference type="PROSITE" id="PS50893">
    <property type="entry name" value="ABC_TRANSPORTER_2"/>
    <property type="match status" value="1"/>
</dbReference>
<dbReference type="STRING" id="381764.Fnod_1592"/>
<evidence type="ECO:0000259" key="4">
    <source>
        <dbReference type="PROSITE" id="PS50893"/>
    </source>
</evidence>
<dbReference type="KEGG" id="fno:Fnod_1592"/>
<dbReference type="SUPFAM" id="SSF52540">
    <property type="entry name" value="P-loop containing nucleoside triphosphate hydrolases"/>
    <property type="match status" value="1"/>
</dbReference>
<sequence>MKQVSLKIESVSKIFKDYKGREIKAVDNISFEVKPGEFVTLLGPSGCGKTTTLRMIAGFEKPTSGRILINDTNVVEIPPWKRDTAMVFQSYGLFPHMNVKENIAYGLKMRKIPKEEINKRVENILKIVGLEGFGDRPPSSLSGGQQQRVALARALVVEPSVLLFDEPLSNLDVLLREQMRVEIKRIQREVGITAIYVTHDRTEALTLSDKIVLMNKGKIEQIGTPEDIYERPASKFAAEFIGKINFFPIEVLEIGKEETTIRLKGKTYKISALPTAKSEKYILGCRPEGLKISKEGPISGKIKTVVYLGNFIEYYIDTEFGEVMIKIVPPFESELVEGSEVKIDIVPDIAKIIPED</sequence>